<dbReference type="EMBL" id="JACHJQ010000012">
    <property type="protein sequence ID" value="MBB4912317.1"/>
    <property type="molecule type" value="Genomic_DNA"/>
</dbReference>
<dbReference type="Gene3D" id="2.80.10.50">
    <property type="match status" value="1"/>
</dbReference>
<evidence type="ECO:0000256" key="1">
    <source>
        <dbReference type="ARBA" id="ARBA00004613"/>
    </source>
</evidence>
<feature type="signal peptide" evidence="10">
    <location>
        <begin position="1"/>
        <end position="31"/>
    </location>
</feature>
<dbReference type="AlphaFoldDB" id="A0A7W7QEU0"/>
<evidence type="ECO:0000256" key="7">
    <source>
        <dbReference type="ARBA" id="ARBA00023277"/>
    </source>
</evidence>
<evidence type="ECO:0000256" key="6">
    <source>
        <dbReference type="ARBA" id="ARBA00022801"/>
    </source>
</evidence>
<evidence type="ECO:0000256" key="2">
    <source>
        <dbReference type="ARBA" id="ARBA00010278"/>
    </source>
</evidence>
<keyword evidence="3" id="KW-0964">Secreted</keyword>
<dbReference type="InterPro" id="IPR029058">
    <property type="entry name" value="AB_hydrolase_fold"/>
</dbReference>
<feature type="chain" id="PRO_5039663727" evidence="10">
    <location>
        <begin position="32"/>
        <end position="454"/>
    </location>
</feature>
<evidence type="ECO:0000259" key="11">
    <source>
        <dbReference type="SMART" id="SM00458"/>
    </source>
</evidence>
<dbReference type="PANTHER" id="PTHR38050:SF1">
    <property type="entry name" value="FERULOYL ESTERASE C"/>
    <property type="match status" value="1"/>
</dbReference>
<dbReference type="Pfam" id="PF14200">
    <property type="entry name" value="RicinB_lectin_2"/>
    <property type="match status" value="2"/>
</dbReference>
<keyword evidence="8" id="KW-0624">Polysaccharide degradation</keyword>
<evidence type="ECO:0000256" key="3">
    <source>
        <dbReference type="ARBA" id="ARBA00022525"/>
    </source>
</evidence>
<gene>
    <name evidence="12" type="ORF">FHR82_008588</name>
</gene>
<keyword evidence="4" id="KW-0858">Xylan degradation</keyword>
<dbReference type="GO" id="GO:0030600">
    <property type="term" value="F:feruloyl esterase activity"/>
    <property type="evidence" value="ECO:0007669"/>
    <property type="project" value="InterPro"/>
</dbReference>
<comment type="function">
    <text evidence="9">Involved in degradation of plant cell walls. Hydrolyzes the feruloyl-arabinose ester bond in arabinoxylans, and the feruloyl-galactose ester bond in pectin. Active against paranitrophenyl-acetate, methyl ferulate and wheat arabinoxylan.</text>
</comment>
<comment type="caution">
    <text evidence="12">The sequence shown here is derived from an EMBL/GenBank/DDBJ whole genome shotgun (WGS) entry which is preliminary data.</text>
</comment>
<comment type="similarity">
    <text evidence="2">Belongs to the faeC family.</text>
</comment>
<dbReference type="InterPro" id="IPR000772">
    <property type="entry name" value="Ricin_B_lectin"/>
</dbReference>
<sequence>MSRCGSLLRSMAAAALLAVAAGGAVYGSAGASPSEAAIDATAATAGCGAAPTLNSGTHTIQSGGKSRGFILKVPDNYDSNHSYRLAFGFHWWGGTAGDVASGGSDGYAWAYYGMLSQANNSTIFVAPQGIGNGWANSGGEDVTFTDDMVRVIGGALCVDTTQVFSVGFSYGGAMSYALACARPTVFRAVAAIAAPGPISGCSGGTQPVAYLGIHGISDNIHSGRSMRDRFVGNNGCTPQNPPEPAQGSRTHTTTAYAGCRAGYPVVWAAFDGGHQQGPVDGCAGCESGARSWVKPEVWRFFTQFGSDPVPPTKPEAGVYYRLGAAHSGKALDVNGASTAAGAAVIQWSVHGGQNQQFDFVSSGDDRYRIRARHSGLVLQPASSGGGADIVQQPDTNAAGQQWRVVDQGGGAVSLVNQQSGLAMDVWNVSTADGARVSQWTVTGAANQRFLLQRV</sequence>
<keyword evidence="13" id="KW-1185">Reference proteome</keyword>
<dbReference type="SUPFAM" id="SSF53474">
    <property type="entry name" value="alpha/beta-Hydrolases"/>
    <property type="match status" value="1"/>
</dbReference>
<dbReference type="RefSeq" id="WP_184816314.1">
    <property type="nucleotide sequence ID" value="NZ_JACHJQ010000012.1"/>
</dbReference>
<evidence type="ECO:0000256" key="5">
    <source>
        <dbReference type="ARBA" id="ARBA00022729"/>
    </source>
</evidence>
<evidence type="ECO:0000313" key="12">
    <source>
        <dbReference type="EMBL" id="MBB4912317.1"/>
    </source>
</evidence>
<dbReference type="InterPro" id="IPR043595">
    <property type="entry name" value="FaeB/C/D"/>
</dbReference>
<keyword evidence="6" id="KW-0378">Hydrolase</keyword>
<organism evidence="12 13">
    <name type="scientific">Actinophytocola algeriensis</name>
    <dbReference type="NCBI Taxonomy" id="1768010"/>
    <lineage>
        <taxon>Bacteria</taxon>
        <taxon>Bacillati</taxon>
        <taxon>Actinomycetota</taxon>
        <taxon>Actinomycetes</taxon>
        <taxon>Pseudonocardiales</taxon>
        <taxon>Pseudonocardiaceae</taxon>
    </lineage>
</organism>
<reference evidence="12 13" key="1">
    <citation type="submission" date="2020-08" db="EMBL/GenBank/DDBJ databases">
        <title>Genomic Encyclopedia of Type Strains, Phase III (KMG-III): the genomes of soil and plant-associated and newly described type strains.</title>
        <authorList>
            <person name="Whitman W."/>
        </authorList>
    </citation>
    <scope>NUCLEOTIDE SEQUENCE [LARGE SCALE GENOMIC DNA]</scope>
    <source>
        <strain evidence="12 13">CECT 8960</strain>
    </source>
</reference>
<evidence type="ECO:0000256" key="4">
    <source>
        <dbReference type="ARBA" id="ARBA00022651"/>
    </source>
</evidence>
<dbReference type="InterPro" id="IPR035992">
    <property type="entry name" value="Ricin_B-like_lectins"/>
</dbReference>
<dbReference type="SMART" id="SM00458">
    <property type="entry name" value="RICIN"/>
    <property type="match status" value="1"/>
</dbReference>
<feature type="domain" description="Ricin B lectin" evidence="11">
    <location>
        <begin position="316"/>
        <end position="452"/>
    </location>
</feature>
<accession>A0A7W7QEU0</accession>
<dbReference type="GO" id="GO:0045493">
    <property type="term" value="P:xylan catabolic process"/>
    <property type="evidence" value="ECO:0007669"/>
    <property type="project" value="UniProtKB-KW"/>
</dbReference>
<dbReference type="Proteomes" id="UP000520767">
    <property type="component" value="Unassembled WGS sequence"/>
</dbReference>
<protein>
    <submittedName>
        <fullName evidence="12">Poly(3-hydroxybutyrate) depolymerase</fullName>
    </submittedName>
</protein>
<evidence type="ECO:0000256" key="10">
    <source>
        <dbReference type="SAM" id="SignalP"/>
    </source>
</evidence>
<name>A0A7W7QEU0_9PSEU</name>
<proteinExistence type="inferred from homology"/>
<keyword evidence="5 10" id="KW-0732">Signal</keyword>
<evidence type="ECO:0000313" key="13">
    <source>
        <dbReference type="Proteomes" id="UP000520767"/>
    </source>
</evidence>
<comment type="subcellular location">
    <subcellularLocation>
        <location evidence="1">Secreted</location>
    </subcellularLocation>
</comment>
<evidence type="ECO:0000256" key="8">
    <source>
        <dbReference type="ARBA" id="ARBA00023326"/>
    </source>
</evidence>
<dbReference type="CDD" id="cd00161">
    <property type="entry name" value="beta-trefoil_Ricin-like"/>
    <property type="match status" value="1"/>
</dbReference>
<keyword evidence="7" id="KW-0119">Carbohydrate metabolism</keyword>
<dbReference type="Gene3D" id="3.40.50.1820">
    <property type="entry name" value="alpha/beta hydrolase"/>
    <property type="match status" value="1"/>
</dbReference>
<dbReference type="PANTHER" id="PTHR38050">
    <property type="match status" value="1"/>
</dbReference>
<dbReference type="GO" id="GO:0005576">
    <property type="term" value="C:extracellular region"/>
    <property type="evidence" value="ECO:0007669"/>
    <property type="project" value="UniProtKB-SubCell"/>
</dbReference>
<dbReference type="SUPFAM" id="SSF50370">
    <property type="entry name" value="Ricin B-like lectins"/>
    <property type="match status" value="1"/>
</dbReference>
<dbReference type="PROSITE" id="PS50231">
    <property type="entry name" value="RICIN_B_LECTIN"/>
    <property type="match status" value="1"/>
</dbReference>
<evidence type="ECO:0000256" key="9">
    <source>
        <dbReference type="ARBA" id="ARBA00025250"/>
    </source>
</evidence>